<dbReference type="InterPro" id="IPR006059">
    <property type="entry name" value="SBP"/>
</dbReference>
<reference evidence="3" key="1">
    <citation type="journal article" date="2019" name="Int. J. Syst. Evol. Microbiol.">
        <title>The Global Catalogue of Microorganisms (GCM) 10K type strain sequencing project: providing services to taxonomists for standard genome sequencing and annotation.</title>
        <authorList>
            <consortium name="The Broad Institute Genomics Platform"/>
            <consortium name="The Broad Institute Genome Sequencing Center for Infectious Disease"/>
            <person name="Wu L."/>
            <person name="Ma J."/>
        </authorList>
    </citation>
    <scope>NUCLEOTIDE SEQUENCE [LARGE SCALE GENOMIC DNA]</scope>
    <source>
        <strain evidence="3">CCUG 63369</strain>
    </source>
</reference>
<dbReference type="SUPFAM" id="SSF53850">
    <property type="entry name" value="Periplasmic binding protein-like II"/>
    <property type="match status" value="1"/>
</dbReference>
<dbReference type="PANTHER" id="PTHR43649">
    <property type="entry name" value="ARABINOSE-BINDING PROTEIN-RELATED"/>
    <property type="match status" value="1"/>
</dbReference>
<evidence type="ECO:0000313" key="2">
    <source>
        <dbReference type="EMBL" id="MFD0800994.1"/>
    </source>
</evidence>
<dbReference type="Proteomes" id="UP001596956">
    <property type="component" value="Unassembled WGS sequence"/>
</dbReference>
<keyword evidence="3" id="KW-1185">Reference proteome</keyword>
<accession>A0ABW3BD57</accession>
<feature type="chain" id="PRO_5045143066" evidence="1">
    <location>
        <begin position="32"/>
        <end position="431"/>
    </location>
</feature>
<comment type="caution">
    <text evidence="2">The sequence shown here is derived from an EMBL/GenBank/DDBJ whole genome shotgun (WGS) entry which is preliminary data.</text>
</comment>
<proteinExistence type="predicted"/>
<dbReference type="Pfam" id="PF13416">
    <property type="entry name" value="SBP_bac_8"/>
    <property type="match status" value="1"/>
</dbReference>
<dbReference type="CDD" id="cd13585">
    <property type="entry name" value="PBP2_TMBP_like"/>
    <property type="match status" value="1"/>
</dbReference>
<protein>
    <submittedName>
        <fullName evidence="2">ABC transporter substrate-binding protein</fullName>
    </submittedName>
</protein>
<dbReference type="PANTHER" id="PTHR43649:SF12">
    <property type="entry name" value="DIACETYLCHITOBIOSE BINDING PROTEIN DASA"/>
    <property type="match status" value="1"/>
</dbReference>
<organism evidence="2 3">
    <name type="scientific">Streptomonospora algeriensis</name>
    <dbReference type="NCBI Taxonomy" id="995084"/>
    <lineage>
        <taxon>Bacteria</taxon>
        <taxon>Bacillati</taxon>
        <taxon>Actinomycetota</taxon>
        <taxon>Actinomycetes</taxon>
        <taxon>Streptosporangiales</taxon>
        <taxon>Nocardiopsidaceae</taxon>
        <taxon>Streptomonospora</taxon>
    </lineage>
</organism>
<dbReference type="InterPro" id="IPR050490">
    <property type="entry name" value="Bact_solute-bd_prot1"/>
</dbReference>
<dbReference type="EMBL" id="JBHTHR010000131">
    <property type="protein sequence ID" value="MFD0800994.1"/>
    <property type="molecule type" value="Genomic_DNA"/>
</dbReference>
<gene>
    <name evidence="2" type="ORF">ACFQZU_06630</name>
</gene>
<keyword evidence="1" id="KW-0732">Signal</keyword>
<feature type="signal peptide" evidence="1">
    <location>
        <begin position="1"/>
        <end position="31"/>
    </location>
</feature>
<evidence type="ECO:0000313" key="3">
    <source>
        <dbReference type="Proteomes" id="UP001596956"/>
    </source>
</evidence>
<name>A0ABW3BD57_9ACTN</name>
<evidence type="ECO:0000256" key="1">
    <source>
        <dbReference type="SAM" id="SignalP"/>
    </source>
</evidence>
<sequence length="431" mass="45326">MVTVHDPGTRRTRRRAVAAASAATAAALALAGCGGADGGGGATGQTLTMWTRAATEVQTQRFIDEYNKLGRNTVELRVIPNDTYLQQIATAAGGGNLPDILGADVVYAQQFIDQGFFADITDRVEGLEYADELAPAHVDVATADGAVYGVPHTLDLSVLFYNRVLYEKAGLAPDEPPESLNELVEHAEKIQELGGVSGSYFEGQCPGCILFTLWPSVWAAGGEVLSDGGTSAELDSAEMEEVFGVYRGMVEDGLVPEGAKQENGSTWISAFQGGDIGVSPMPSTFLSRFEEGPALDIGVAPIPGVDGGESTFVGGDVVGLSSTTDQTEAAWDFVSWTLRKDTQLSVLGEHSDVMARVDLSDAPEVAGDERLAVFDSLVPKGRTPKAVAFGPTFNDPQGPWLSLARAAVYGPDLRDALETHDPKVDESLGGA</sequence>
<dbReference type="Gene3D" id="3.40.190.10">
    <property type="entry name" value="Periplasmic binding protein-like II"/>
    <property type="match status" value="2"/>
</dbReference>